<dbReference type="Proteomes" id="UP000777002">
    <property type="component" value="Unassembled WGS sequence"/>
</dbReference>
<evidence type="ECO:0000313" key="7">
    <source>
        <dbReference type="Proteomes" id="UP000777002"/>
    </source>
</evidence>
<dbReference type="PROSITE" id="PS51352">
    <property type="entry name" value="THIOREDOXIN_2"/>
    <property type="match status" value="1"/>
</dbReference>
<dbReference type="PROSITE" id="PS00194">
    <property type="entry name" value="THIOREDOXIN_1"/>
    <property type="match status" value="1"/>
</dbReference>
<evidence type="ECO:0000256" key="1">
    <source>
        <dbReference type="ARBA" id="ARBA00022729"/>
    </source>
</evidence>
<feature type="chain" id="PRO_5046816621" description="Thiol:disulfide interchange protein" evidence="4">
    <location>
        <begin position="23"/>
        <end position="209"/>
    </location>
</feature>
<dbReference type="CDD" id="cd03019">
    <property type="entry name" value="DsbA_DsbA"/>
    <property type="match status" value="1"/>
</dbReference>
<evidence type="ECO:0000256" key="2">
    <source>
        <dbReference type="ARBA" id="ARBA00023284"/>
    </source>
</evidence>
<comment type="subcellular location">
    <subcellularLocation>
        <location evidence="3">Periplasm</location>
    </subcellularLocation>
</comment>
<keyword evidence="3" id="KW-1015">Disulfide bond</keyword>
<dbReference type="PIRSF" id="PIRSF001488">
    <property type="entry name" value="Tdi_protein"/>
    <property type="match status" value="1"/>
</dbReference>
<evidence type="ECO:0000256" key="3">
    <source>
        <dbReference type="PIRNR" id="PIRNR001488"/>
    </source>
</evidence>
<evidence type="ECO:0000256" key="4">
    <source>
        <dbReference type="SAM" id="SignalP"/>
    </source>
</evidence>
<dbReference type="Pfam" id="PF00085">
    <property type="entry name" value="Thioredoxin"/>
    <property type="match status" value="1"/>
</dbReference>
<dbReference type="EMBL" id="JACJKX010000001">
    <property type="protein sequence ID" value="MBM6927673.1"/>
    <property type="molecule type" value="Genomic_DNA"/>
</dbReference>
<reference evidence="6 7" key="1">
    <citation type="journal article" date="2021" name="Sci. Rep.">
        <title>The distribution of antibiotic resistance genes in chicken gut microbiota commensals.</title>
        <authorList>
            <person name="Juricova H."/>
            <person name="Matiasovicova J."/>
            <person name="Kubasova T."/>
            <person name="Cejkova D."/>
            <person name="Rychlik I."/>
        </authorList>
    </citation>
    <scope>NUCLEOTIDE SEQUENCE [LARGE SCALE GENOMIC DNA]</scope>
    <source>
        <strain evidence="6 7">An562</strain>
    </source>
</reference>
<dbReference type="PANTHER" id="PTHR35891">
    <property type="entry name" value="THIOL:DISULFIDE INTERCHANGE PROTEIN DSBA"/>
    <property type="match status" value="1"/>
</dbReference>
<protein>
    <recommendedName>
        <fullName evidence="3">Thiol:disulfide interchange protein</fullName>
    </recommendedName>
</protein>
<proteinExistence type="inferred from homology"/>
<feature type="domain" description="Thioredoxin" evidence="5">
    <location>
        <begin position="14"/>
        <end position="136"/>
    </location>
</feature>
<dbReference type="InterPro" id="IPR023205">
    <property type="entry name" value="DsbA/DsbL"/>
</dbReference>
<dbReference type="Gene3D" id="3.40.30.10">
    <property type="entry name" value="Glutaredoxin"/>
    <property type="match status" value="1"/>
</dbReference>
<name>A0ABS2GPA5_9BURK</name>
<dbReference type="PANTHER" id="PTHR35891:SF3">
    <property type="entry name" value="THIOL:DISULFIDE INTERCHANGE PROTEIN DSBL"/>
    <property type="match status" value="1"/>
</dbReference>
<dbReference type="InterPro" id="IPR050824">
    <property type="entry name" value="Thiol_disulfide_DsbA"/>
</dbReference>
<dbReference type="InterPro" id="IPR017937">
    <property type="entry name" value="Thioredoxin_CS"/>
</dbReference>
<comment type="similarity">
    <text evidence="3">Belongs to the thioredoxin family.</text>
</comment>
<gene>
    <name evidence="6" type="ORF">H5985_00055</name>
</gene>
<keyword evidence="1 4" id="KW-0732">Signal</keyword>
<dbReference type="SUPFAM" id="SSF52833">
    <property type="entry name" value="Thioredoxin-like"/>
    <property type="match status" value="1"/>
</dbReference>
<keyword evidence="7" id="KW-1185">Reference proteome</keyword>
<feature type="signal peptide" evidence="4">
    <location>
        <begin position="1"/>
        <end position="22"/>
    </location>
</feature>
<dbReference type="RefSeq" id="WP_205049277.1">
    <property type="nucleotide sequence ID" value="NZ_JACJKX010000001.1"/>
</dbReference>
<sequence length="209" mass="24069">MKFFAKAALVCALSFIGLQASAFEATEGKDYRIVSPTVDSPRDTIEVVDFFAYTCAHCQRLAPMLQDWAKTLPPDVTIKRVPVAWEPATQFLSQIYYTFEALDRLDDLHPAFWQDILDGQITSQADLQNWLEKHKVDLTQWNNAYNSFAVTMHTQQALQTWQNYRLDATPYVAVAGKYLTAPHMAGSRQKTIEVLNWLIEQERQQRQKH</sequence>
<keyword evidence="3" id="KW-0574">Periplasm</keyword>
<dbReference type="InterPro" id="IPR036249">
    <property type="entry name" value="Thioredoxin-like_sf"/>
</dbReference>
<comment type="caution">
    <text evidence="6">The sequence shown here is derived from an EMBL/GenBank/DDBJ whole genome shotgun (WGS) entry which is preliminary data.</text>
</comment>
<organism evidence="6 7">
    <name type="scientific">Parasutterella secunda</name>
    <dbReference type="NCBI Taxonomy" id="626947"/>
    <lineage>
        <taxon>Bacteria</taxon>
        <taxon>Pseudomonadati</taxon>
        <taxon>Pseudomonadota</taxon>
        <taxon>Betaproteobacteria</taxon>
        <taxon>Burkholderiales</taxon>
        <taxon>Sutterellaceae</taxon>
        <taxon>Parasutterella</taxon>
    </lineage>
</organism>
<dbReference type="InterPro" id="IPR013766">
    <property type="entry name" value="Thioredoxin_domain"/>
</dbReference>
<evidence type="ECO:0000313" key="6">
    <source>
        <dbReference type="EMBL" id="MBM6927673.1"/>
    </source>
</evidence>
<accession>A0ABS2GPA5</accession>
<evidence type="ECO:0000259" key="5">
    <source>
        <dbReference type="PROSITE" id="PS51352"/>
    </source>
</evidence>
<keyword evidence="2" id="KW-0676">Redox-active center</keyword>